<dbReference type="EMBL" id="BQKB01000050">
    <property type="protein sequence ID" value="GJM53801.1"/>
    <property type="molecule type" value="Genomic_DNA"/>
</dbReference>
<protein>
    <recommendedName>
        <fullName evidence="5">Hemagglutinin</fullName>
    </recommendedName>
</protein>
<evidence type="ECO:0000313" key="3">
    <source>
        <dbReference type="Proteomes" id="UP001207736"/>
    </source>
</evidence>
<proteinExistence type="predicted"/>
<sequence length="251" mass="28093">MGAIVKIKALSLSKLNNAEYGQFMTGVEKLVQEATLENIKVSEELFDKFKANVERLVEWNYQARTGKETKNLSEIDKERNQLLVYLFSVIRTAKKALSKQAKTAGDALYEVVKPLSGASKLPNQQKTLAIKALVNDFSKSENTSFVKTLGLSDTISSLESVNKKYETIVGERTASKALNSTTSVYSIRKETDILYDEITQRAYAESVSNPSNEVNTFVKVVNRLIEDTNTAFKLRSRKTPSVENVAKDKEF</sequence>
<name>A0AAV5AUK6_9FLAO</name>
<accession>A0AAV5AUK6</accession>
<evidence type="ECO:0000313" key="2">
    <source>
        <dbReference type="EMBL" id="GJM53801.1"/>
    </source>
</evidence>
<dbReference type="RefSeq" id="WP_264847654.1">
    <property type="nucleotide sequence ID" value="NZ_BPMA01000065.1"/>
</dbReference>
<comment type="caution">
    <text evidence="1">The sequence shown here is derived from an EMBL/GenBank/DDBJ whole genome shotgun (WGS) entry which is preliminary data.</text>
</comment>
<dbReference type="AlphaFoldDB" id="A0AAV5AUK6"/>
<evidence type="ECO:0008006" key="5">
    <source>
        <dbReference type="Google" id="ProtNLM"/>
    </source>
</evidence>
<gene>
    <name evidence="1" type="ORF">RCZ15_12570</name>
    <name evidence="2" type="ORF">RCZ16_21170</name>
</gene>
<dbReference type="Proteomes" id="UP001208692">
    <property type="component" value="Unassembled WGS sequence"/>
</dbReference>
<dbReference type="InterPro" id="IPR046228">
    <property type="entry name" value="DUF6261"/>
</dbReference>
<organism evidence="1 3">
    <name type="scientific">Capnocytophaga catalasegens</name>
    <dbReference type="NCBI Taxonomy" id="1004260"/>
    <lineage>
        <taxon>Bacteria</taxon>
        <taxon>Pseudomonadati</taxon>
        <taxon>Bacteroidota</taxon>
        <taxon>Flavobacteriia</taxon>
        <taxon>Flavobacteriales</taxon>
        <taxon>Flavobacteriaceae</taxon>
        <taxon>Capnocytophaga</taxon>
    </lineage>
</organism>
<reference evidence="1 4" key="1">
    <citation type="submission" date="2021-11" db="EMBL/GenBank/DDBJ databases">
        <title>Draft genome sequence of Capnocytophaga sp. strain KC07075 isolated from cat oral cavity.</title>
        <authorList>
            <person name="Suzuki M."/>
            <person name="Imaoka K."/>
            <person name="Kimura M."/>
            <person name="Morikawa S."/>
            <person name="Maeda K."/>
        </authorList>
    </citation>
    <scope>NUCLEOTIDE SEQUENCE</scope>
    <source>
        <strain evidence="1">KC07075</strain>
        <strain evidence="2 4">KC07079</strain>
    </source>
</reference>
<evidence type="ECO:0000313" key="4">
    <source>
        <dbReference type="Proteomes" id="UP001208692"/>
    </source>
</evidence>
<dbReference type="EMBL" id="BQKA01000024">
    <property type="protein sequence ID" value="GJM50284.1"/>
    <property type="molecule type" value="Genomic_DNA"/>
</dbReference>
<keyword evidence="4" id="KW-1185">Reference proteome</keyword>
<evidence type="ECO:0000313" key="1">
    <source>
        <dbReference type="EMBL" id="GJM50284.1"/>
    </source>
</evidence>
<dbReference type="Pfam" id="PF19775">
    <property type="entry name" value="DUF6261"/>
    <property type="match status" value="1"/>
</dbReference>
<dbReference type="Proteomes" id="UP001207736">
    <property type="component" value="Unassembled WGS sequence"/>
</dbReference>